<comment type="caution">
    <text evidence="1">The sequence shown here is derived from an EMBL/GenBank/DDBJ whole genome shotgun (WGS) entry which is preliminary data.</text>
</comment>
<keyword evidence="1" id="KW-0648">Protein biosynthesis</keyword>
<reference evidence="2" key="1">
    <citation type="journal article" date="2019" name="Curr. Biol.">
        <title>Genome Sequence of Striga asiatica Provides Insight into the Evolution of Plant Parasitism.</title>
        <authorList>
            <person name="Yoshida S."/>
            <person name="Kim S."/>
            <person name="Wafula E.K."/>
            <person name="Tanskanen J."/>
            <person name="Kim Y.M."/>
            <person name="Honaas L."/>
            <person name="Yang Z."/>
            <person name="Spallek T."/>
            <person name="Conn C.E."/>
            <person name="Ichihashi Y."/>
            <person name="Cheong K."/>
            <person name="Cui S."/>
            <person name="Der J.P."/>
            <person name="Gundlach H."/>
            <person name="Jiao Y."/>
            <person name="Hori C."/>
            <person name="Ishida J.K."/>
            <person name="Kasahara H."/>
            <person name="Kiba T."/>
            <person name="Kim M.S."/>
            <person name="Koo N."/>
            <person name="Laohavisit A."/>
            <person name="Lee Y.H."/>
            <person name="Lumba S."/>
            <person name="McCourt P."/>
            <person name="Mortimer J.C."/>
            <person name="Mutuku J.M."/>
            <person name="Nomura T."/>
            <person name="Sasaki-Sekimoto Y."/>
            <person name="Seto Y."/>
            <person name="Wang Y."/>
            <person name="Wakatake T."/>
            <person name="Sakakibara H."/>
            <person name="Demura T."/>
            <person name="Yamaguchi S."/>
            <person name="Yoneyama K."/>
            <person name="Manabe R.I."/>
            <person name="Nelson D.C."/>
            <person name="Schulman A.H."/>
            <person name="Timko M.P."/>
            <person name="dePamphilis C.W."/>
            <person name="Choi D."/>
            <person name="Shirasu K."/>
        </authorList>
    </citation>
    <scope>NUCLEOTIDE SEQUENCE [LARGE SCALE GENOMIC DNA]</scope>
    <source>
        <strain evidence="2">cv. UVA1</strain>
    </source>
</reference>
<evidence type="ECO:0000313" key="1">
    <source>
        <dbReference type="EMBL" id="GER54175.1"/>
    </source>
</evidence>
<organism evidence="1 2">
    <name type="scientific">Striga asiatica</name>
    <name type="common">Asiatic witchweed</name>
    <name type="synonym">Buchnera asiatica</name>
    <dbReference type="NCBI Taxonomy" id="4170"/>
    <lineage>
        <taxon>Eukaryota</taxon>
        <taxon>Viridiplantae</taxon>
        <taxon>Streptophyta</taxon>
        <taxon>Embryophyta</taxon>
        <taxon>Tracheophyta</taxon>
        <taxon>Spermatophyta</taxon>
        <taxon>Magnoliopsida</taxon>
        <taxon>eudicotyledons</taxon>
        <taxon>Gunneridae</taxon>
        <taxon>Pentapetalae</taxon>
        <taxon>asterids</taxon>
        <taxon>lamiids</taxon>
        <taxon>Lamiales</taxon>
        <taxon>Orobanchaceae</taxon>
        <taxon>Buchnereae</taxon>
        <taxon>Striga</taxon>
    </lineage>
</organism>
<sequence length="148" mass="16535">CDAFSMFNFKDKFALIVNIGGYFLKCGPIVDYLGGSLKSIYGLDKLGVNKYEKIVYRIPSAGVGADSLKDITDDKGVMEIISCGNNRKTVVQIYVVGGDINDDREGENTQSASHMQDIDDRQEVNGLRRLRHQLRMSLQASWKILLII</sequence>
<accession>A0A5A7R8W6</accession>
<dbReference type="EMBL" id="BKCP01010959">
    <property type="protein sequence ID" value="GER54175.1"/>
    <property type="molecule type" value="Genomic_DNA"/>
</dbReference>
<dbReference type="GO" id="GO:0003743">
    <property type="term" value="F:translation initiation factor activity"/>
    <property type="evidence" value="ECO:0007669"/>
    <property type="project" value="UniProtKB-KW"/>
</dbReference>
<protein>
    <submittedName>
        <fullName evidence="1">Translation initiation factor IF-2</fullName>
    </submittedName>
</protein>
<proteinExistence type="predicted"/>
<dbReference type="AlphaFoldDB" id="A0A5A7R8W6"/>
<keyword evidence="2" id="KW-1185">Reference proteome</keyword>
<keyword evidence="1" id="KW-0396">Initiation factor</keyword>
<feature type="non-terminal residue" evidence="1">
    <location>
        <position position="1"/>
    </location>
</feature>
<name>A0A5A7R8W6_STRAF</name>
<dbReference type="Proteomes" id="UP000325081">
    <property type="component" value="Unassembled WGS sequence"/>
</dbReference>
<gene>
    <name evidence="1" type="ORF">STAS_31742</name>
</gene>
<evidence type="ECO:0000313" key="2">
    <source>
        <dbReference type="Proteomes" id="UP000325081"/>
    </source>
</evidence>